<feature type="domain" description="GerMN" evidence="2">
    <location>
        <begin position="110"/>
        <end position="196"/>
    </location>
</feature>
<feature type="transmembrane region" description="Helical" evidence="1">
    <location>
        <begin position="12"/>
        <end position="33"/>
    </location>
</feature>
<dbReference type="RefSeq" id="WP_207088337.1">
    <property type="nucleotide sequence ID" value="NZ_JAFLQW010000325.1"/>
</dbReference>
<keyword evidence="1" id="KW-0472">Membrane</keyword>
<proteinExistence type="predicted"/>
<evidence type="ECO:0000313" key="4">
    <source>
        <dbReference type="Proteomes" id="UP000664844"/>
    </source>
</evidence>
<dbReference type="Pfam" id="PF10646">
    <property type="entry name" value="Germane"/>
    <property type="match status" value="1"/>
</dbReference>
<dbReference type="EMBL" id="JAFLQW010000325">
    <property type="protein sequence ID" value="MBO0349831.1"/>
    <property type="molecule type" value="Genomic_DNA"/>
</dbReference>
<organism evidence="3 4">
    <name type="scientific">Phormidium pseudopriestleyi FRX01</name>
    <dbReference type="NCBI Taxonomy" id="1759528"/>
    <lineage>
        <taxon>Bacteria</taxon>
        <taxon>Bacillati</taxon>
        <taxon>Cyanobacteriota</taxon>
        <taxon>Cyanophyceae</taxon>
        <taxon>Oscillatoriophycideae</taxon>
        <taxon>Oscillatoriales</taxon>
        <taxon>Oscillatoriaceae</taxon>
        <taxon>Phormidium</taxon>
    </lineage>
</organism>
<name>A0ABS3FRU7_9CYAN</name>
<evidence type="ECO:0000256" key="1">
    <source>
        <dbReference type="SAM" id="Phobius"/>
    </source>
</evidence>
<sequence length="217" mass="22724">MQNGQARRIPLGVIATLSAVMVAAGGGTAWWAVNSQKDVTLNGMNPVPVQPRDPGVNISLTQDPSLTPPTALNPIEQSVQIYLVQDTGTQFELASVPVSVQATEQPDAVLKAAFDRLVTQPPNGAGFSSIPTGTQVLNVEVKENGIYVNLSPEFTSGGGSSSMTARLGQVVYTATTLDPNASVWISVGGEPLEVLGGEGLEIPLPITRTIFESEFPL</sequence>
<dbReference type="Proteomes" id="UP000664844">
    <property type="component" value="Unassembled WGS sequence"/>
</dbReference>
<protein>
    <submittedName>
        <fullName evidence="3">GerMN domain-containing protein</fullName>
    </submittedName>
</protein>
<gene>
    <name evidence="3" type="ORF">J0895_12055</name>
</gene>
<evidence type="ECO:0000259" key="2">
    <source>
        <dbReference type="SMART" id="SM00909"/>
    </source>
</evidence>
<comment type="caution">
    <text evidence="3">The sequence shown here is derived from an EMBL/GenBank/DDBJ whole genome shotgun (WGS) entry which is preliminary data.</text>
</comment>
<dbReference type="SMART" id="SM00909">
    <property type="entry name" value="Germane"/>
    <property type="match status" value="1"/>
</dbReference>
<reference evidence="3 4" key="1">
    <citation type="submission" date="2021-03" db="EMBL/GenBank/DDBJ databases">
        <title>Metabolic Capacity of the Antarctic Cyanobacterium Phormidium pseudopriestleyi that Sustains Oxygenic Photosynthesis in the Presence of Hydrogen Sulfide.</title>
        <authorList>
            <person name="Lumian J.E."/>
            <person name="Jungblut A.D."/>
            <person name="Dillon M.L."/>
            <person name="Hawes I."/>
            <person name="Doran P.T."/>
            <person name="Mackey T.J."/>
            <person name="Dick G.J."/>
            <person name="Grettenberger C.L."/>
            <person name="Sumner D.Y."/>
        </authorList>
    </citation>
    <scope>NUCLEOTIDE SEQUENCE [LARGE SCALE GENOMIC DNA]</scope>
    <source>
        <strain evidence="3 4">FRX01</strain>
    </source>
</reference>
<keyword evidence="1" id="KW-0812">Transmembrane</keyword>
<accession>A0ABS3FRU7</accession>
<evidence type="ECO:0000313" key="3">
    <source>
        <dbReference type="EMBL" id="MBO0349831.1"/>
    </source>
</evidence>
<keyword evidence="1" id="KW-1133">Transmembrane helix</keyword>
<keyword evidence="4" id="KW-1185">Reference proteome</keyword>
<dbReference type="InterPro" id="IPR019606">
    <property type="entry name" value="GerMN"/>
</dbReference>